<evidence type="ECO:0000256" key="1">
    <source>
        <dbReference type="SAM" id="MobiDB-lite"/>
    </source>
</evidence>
<sequence length="304" mass="34094">MKDAWHVKNLKRKLVSLPPLPRPAGSPPRISVEFVNHQHKHSPGHDTPKHGSSREASDNEDDEYVSPFECLFCSEAFEPVGASDDESSTCLDRVIEHMRTAHGFTIPQQESITDLEIFLEYLGTVVKLWHECLYCGASGSSTRGIQNHKRHCQLNLEREPELLEFWDRDDASKEEAGKEEEEGERGESTKVDGISTANLVSDTEIRLSSGKILGSRRAPTARKPRPTYSSTALVKAKDDSPLRSSSSQPEPHPKIPDAGAPKDRRMIRRGDMMGIIGLQEHQHRALAYAEKAAQHREVTARKRH</sequence>
<dbReference type="Pfam" id="PF12756">
    <property type="entry name" value="zf-C2H2_2"/>
    <property type="match status" value="1"/>
</dbReference>
<evidence type="ECO:0000313" key="3">
    <source>
        <dbReference type="EMBL" id="KAF1953950.1"/>
    </source>
</evidence>
<dbReference type="GO" id="GO:0030687">
    <property type="term" value="C:preribosome, large subunit precursor"/>
    <property type="evidence" value="ECO:0007669"/>
    <property type="project" value="TreeGrafter"/>
</dbReference>
<feature type="compositionally biased region" description="Basic and acidic residues" evidence="1">
    <location>
        <begin position="251"/>
        <end position="269"/>
    </location>
</feature>
<proteinExistence type="predicted"/>
<dbReference type="PANTHER" id="PTHR13182:SF8">
    <property type="entry name" value="CYTOPLASMIC 60S SUBUNIT BIOGENESIS FACTOR ZNF622"/>
    <property type="match status" value="1"/>
</dbReference>
<accession>A0A6A5TPQ6</accession>
<dbReference type="Proteomes" id="UP000800035">
    <property type="component" value="Unassembled WGS sequence"/>
</dbReference>
<protein>
    <recommendedName>
        <fullName evidence="2">ZN622/Rei1/Reh1 zinc finger C2H2-type domain-containing protein</fullName>
    </recommendedName>
</protein>
<feature type="compositionally biased region" description="Basic and acidic residues" evidence="1">
    <location>
        <begin position="43"/>
        <end position="57"/>
    </location>
</feature>
<dbReference type="AlphaFoldDB" id="A0A6A5TPQ6"/>
<name>A0A6A5TPQ6_9PLEO</name>
<organism evidence="3 4">
    <name type="scientific">Byssothecium circinans</name>
    <dbReference type="NCBI Taxonomy" id="147558"/>
    <lineage>
        <taxon>Eukaryota</taxon>
        <taxon>Fungi</taxon>
        <taxon>Dikarya</taxon>
        <taxon>Ascomycota</taxon>
        <taxon>Pezizomycotina</taxon>
        <taxon>Dothideomycetes</taxon>
        <taxon>Pleosporomycetidae</taxon>
        <taxon>Pleosporales</taxon>
        <taxon>Massarineae</taxon>
        <taxon>Massarinaceae</taxon>
        <taxon>Byssothecium</taxon>
    </lineage>
</organism>
<feature type="region of interest" description="Disordered" evidence="1">
    <location>
        <begin position="165"/>
        <end position="197"/>
    </location>
</feature>
<evidence type="ECO:0000259" key="2">
    <source>
        <dbReference type="Pfam" id="PF12756"/>
    </source>
</evidence>
<dbReference type="GO" id="GO:0042273">
    <property type="term" value="P:ribosomal large subunit biogenesis"/>
    <property type="evidence" value="ECO:0007669"/>
    <property type="project" value="TreeGrafter"/>
</dbReference>
<gene>
    <name evidence="3" type="ORF">CC80DRAFT_595493</name>
</gene>
<evidence type="ECO:0000313" key="4">
    <source>
        <dbReference type="Proteomes" id="UP000800035"/>
    </source>
</evidence>
<dbReference type="InterPro" id="IPR041661">
    <property type="entry name" value="ZN622/Rei1/Reh1_Znf-C2H2"/>
</dbReference>
<reference evidence="3" key="1">
    <citation type="journal article" date="2020" name="Stud. Mycol.">
        <title>101 Dothideomycetes genomes: a test case for predicting lifestyles and emergence of pathogens.</title>
        <authorList>
            <person name="Haridas S."/>
            <person name="Albert R."/>
            <person name="Binder M."/>
            <person name="Bloem J."/>
            <person name="Labutti K."/>
            <person name="Salamov A."/>
            <person name="Andreopoulos B."/>
            <person name="Baker S."/>
            <person name="Barry K."/>
            <person name="Bills G."/>
            <person name="Bluhm B."/>
            <person name="Cannon C."/>
            <person name="Castanera R."/>
            <person name="Culley D."/>
            <person name="Daum C."/>
            <person name="Ezra D."/>
            <person name="Gonzalez J."/>
            <person name="Henrissat B."/>
            <person name="Kuo A."/>
            <person name="Liang C."/>
            <person name="Lipzen A."/>
            <person name="Lutzoni F."/>
            <person name="Magnuson J."/>
            <person name="Mondo S."/>
            <person name="Nolan M."/>
            <person name="Ohm R."/>
            <person name="Pangilinan J."/>
            <person name="Park H.-J."/>
            <person name="Ramirez L."/>
            <person name="Alfaro M."/>
            <person name="Sun H."/>
            <person name="Tritt A."/>
            <person name="Yoshinaga Y."/>
            <person name="Zwiers L.-H."/>
            <person name="Turgeon B."/>
            <person name="Goodwin S."/>
            <person name="Spatafora J."/>
            <person name="Crous P."/>
            <person name="Grigoriev I."/>
        </authorList>
    </citation>
    <scope>NUCLEOTIDE SEQUENCE</scope>
    <source>
        <strain evidence="3">CBS 675.92</strain>
    </source>
</reference>
<dbReference type="OrthoDB" id="19329at2759"/>
<feature type="domain" description="ZN622/Rei1/Reh1 zinc finger C2H2-type" evidence="2">
    <location>
        <begin position="70"/>
        <end position="165"/>
    </location>
</feature>
<keyword evidence="4" id="KW-1185">Reference proteome</keyword>
<feature type="region of interest" description="Disordered" evidence="1">
    <location>
        <begin position="210"/>
        <end position="269"/>
    </location>
</feature>
<feature type="region of interest" description="Disordered" evidence="1">
    <location>
        <begin position="16"/>
        <end position="60"/>
    </location>
</feature>
<feature type="compositionally biased region" description="Basic and acidic residues" evidence="1">
    <location>
        <begin position="165"/>
        <end position="176"/>
    </location>
</feature>
<dbReference type="EMBL" id="ML977001">
    <property type="protein sequence ID" value="KAF1953950.1"/>
    <property type="molecule type" value="Genomic_DNA"/>
</dbReference>
<dbReference type="PANTHER" id="PTHR13182">
    <property type="entry name" value="ZINC FINGER PROTEIN 622"/>
    <property type="match status" value="1"/>
</dbReference>
<dbReference type="InterPro" id="IPR040025">
    <property type="entry name" value="Znf622/Rei1/Reh1"/>
</dbReference>